<dbReference type="Gene3D" id="3.40.30.10">
    <property type="entry name" value="Glutaredoxin"/>
    <property type="match status" value="1"/>
</dbReference>
<proteinExistence type="predicted"/>
<dbReference type="InterPro" id="IPR036249">
    <property type="entry name" value="Thioredoxin-like_sf"/>
</dbReference>
<dbReference type="EMBL" id="LGHJ01000018">
    <property type="protein sequence ID" value="KPL74279.1"/>
    <property type="molecule type" value="Genomic_DNA"/>
</dbReference>
<gene>
    <name evidence="2" type="ORF">AC812_13210</name>
</gene>
<dbReference type="AlphaFoldDB" id="A0A0P6XYV3"/>
<organism evidence="2 3">
    <name type="scientific">Bellilinea caldifistulae</name>
    <dbReference type="NCBI Taxonomy" id="360411"/>
    <lineage>
        <taxon>Bacteria</taxon>
        <taxon>Bacillati</taxon>
        <taxon>Chloroflexota</taxon>
        <taxon>Anaerolineae</taxon>
        <taxon>Anaerolineales</taxon>
        <taxon>Anaerolineaceae</taxon>
        <taxon>Bellilinea</taxon>
    </lineage>
</organism>
<dbReference type="Pfam" id="PF00578">
    <property type="entry name" value="AhpC-TSA"/>
    <property type="match status" value="1"/>
</dbReference>
<sequence length="106" mass="12533">MRQDYDEFTRRGAEIIALGPDGPRAYQRFWELENMPFIGMPDIRSKIADSYYQEVNLLKLGRMPAVFVIDKNGIIRYKHYASSMSDIPQNEEVLRVIDQINEERYE</sequence>
<evidence type="ECO:0000313" key="2">
    <source>
        <dbReference type="EMBL" id="KPL74279.1"/>
    </source>
</evidence>
<dbReference type="Proteomes" id="UP000050514">
    <property type="component" value="Unassembled WGS sequence"/>
</dbReference>
<dbReference type="STRING" id="360411.AC812_13210"/>
<feature type="domain" description="Alkyl hydroperoxide reductase subunit C/ Thiol specific antioxidant" evidence="1">
    <location>
        <begin position="1"/>
        <end position="77"/>
    </location>
</feature>
<comment type="caution">
    <text evidence="2">The sequence shown here is derived from an EMBL/GenBank/DDBJ whole genome shotgun (WGS) entry which is preliminary data.</text>
</comment>
<evidence type="ECO:0000313" key="3">
    <source>
        <dbReference type="Proteomes" id="UP000050514"/>
    </source>
</evidence>
<keyword evidence="2" id="KW-0560">Oxidoreductase</keyword>
<keyword evidence="2" id="KW-0575">Peroxidase</keyword>
<dbReference type="SUPFAM" id="SSF52833">
    <property type="entry name" value="Thioredoxin-like"/>
    <property type="match status" value="1"/>
</dbReference>
<protein>
    <submittedName>
        <fullName evidence="2">Thioredoxin peroxidase</fullName>
    </submittedName>
</protein>
<dbReference type="GO" id="GO:0004601">
    <property type="term" value="F:peroxidase activity"/>
    <property type="evidence" value="ECO:0007669"/>
    <property type="project" value="UniProtKB-KW"/>
</dbReference>
<evidence type="ECO:0000259" key="1">
    <source>
        <dbReference type="Pfam" id="PF00578"/>
    </source>
</evidence>
<name>A0A0P6XYV3_9CHLR</name>
<dbReference type="InterPro" id="IPR000866">
    <property type="entry name" value="AhpC/TSA"/>
</dbReference>
<accession>A0A0P6XYV3</accession>
<reference evidence="2 3" key="1">
    <citation type="submission" date="2015-07" db="EMBL/GenBank/DDBJ databases">
        <title>Draft genome of Bellilinea caldifistulae DSM 17877.</title>
        <authorList>
            <person name="Hemp J."/>
            <person name="Ward L.M."/>
            <person name="Pace L.A."/>
            <person name="Fischer W.W."/>
        </authorList>
    </citation>
    <scope>NUCLEOTIDE SEQUENCE [LARGE SCALE GENOMIC DNA]</scope>
    <source>
        <strain evidence="2 3">GOMI-1</strain>
    </source>
</reference>
<keyword evidence="3" id="KW-1185">Reference proteome</keyword>